<sequence>MFKLFALSALALASPMQFCPNGVCPEIVSLGKHCGGFLSSAPQCGPGLHCKLSHVADAGGVCLANADSDGLPYGAFCDENNSCVKGTFCSANVCERLIIA</sequence>
<dbReference type="EMBL" id="JADGKB010000017">
    <property type="protein sequence ID" value="KAJ3259610.1"/>
    <property type="molecule type" value="Genomic_DNA"/>
</dbReference>
<keyword evidence="2" id="KW-1185">Reference proteome</keyword>
<dbReference type="Proteomes" id="UP001210925">
    <property type="component" value="Unassembled WGS sequence"/>
</dbReference>
<organism evidence="1 2">
    <name type="scientific">Boothiomyces macroporosus</name>
    <dbReference type="NCBI Taxonomy" id="261099"/>
    <lineage>
        <taxon>Eukaryota</taxon>
        <taxon>Fungi</taxon>
        <taxon>Fungi incertae sedis</taxon>
        <taxon>Chytridiomycota</taxon>
        <taxon>Chytridiomycota incertae sedis</taxon>
        <taxon>Chytridiomycetes</taxon>
        <taxon>Rhizophydiales</taxon>
        <taxon>Terramycetaceae</taxon>
        <taxon>Boothiomyces</taxon>
    </lineage>
</organism>
<dbReference type="AlphaFoldDB" id="A0AAD5UJB8"/>
<proteinExistence type="predicted"/>
<comment type="caution">
    <text evidence="1">The sequence shown here is derived from an EMBL/GenBank/DDBJ whole genome shotgun (WGS) entry which is preliminary data.</text>
</comment>
<name>A0AAD5UJB8_9FUNG</name>
<evidence type="ECO:0000313" key="1">
    <source>
        <dbReference type="EMBL" id="KAJ3259610.1"/>
    </source>
</evidence>
<accession>A0AAD5UJB8</accession>
<evidence type="ECO:0000313" key="2">
    <source>
        <dbReference type="Proteomes" id="UP001210925"/>
    </source>
</evidence>
<gene>
    <name evidence="1" type="ORF">HK103_002164</name>
</gene>
<protein>
    <submittedName>
        <fullName evidence="1">Uncharacterized protein</fullName>
    </submittedName>
</protein>
<reference evidence="1" key="1">
    <citation type="submission" date="2020-05" db="EMBL/GenBank/DDBJ databases">
        <title>Phylogenomic resolution of chytrid fungi.</title>
        <authorList>
            <person name="Stajich J.E."/>
            <person name="Amses K."/>
            <person name="Simmons R."/>
            <person name="Seto K."/>
            <person name="Myers J."/>
            <person name="Bonds A."/>
            <person name="Quandt C.A."/>
            <person name="Barry K."/>
            <person name="Liu P."/>
            <person name="Grigoriev I."/>
            <person name="Longcore J.E."/>
            <person name="James T.Y."/>
        </authorList>
    </citation>
    <scope>NUCLEOTIDE SEQUENCE</scope>
    <source>
        <strain evidence="1">PLAUS21</strain>
    </source>
</reference>